<keyword evidence="2" id="KW-1185">Reference proteome</keyword>
<accession>A0ABR2AWI7</accession>
<comment type="caution">
    <text evidence="1">The sequence shown here is derived from an EMBL/GenBank/DDBJ whole genome shotgun (WGS) entry which is preliminary data.</text>
</comment>
<gene>
    <name evidence="1" type="ORF">V6N12_035207</name>
</gene>
<dbReference type="EMBL" id="JBBPBM010000257">
    <property type="protein sequence ID" value="KAK8498538.1"/>
    <property type="molecule type" value="Genomic_DNA"/>
</dbReference>
<proteinExistence type="predicted"/>
<reference evidence="1 2" key="1">
    <citation type="journal article" date="2024" name="G3 (Bethesda)">
        <title>Genome assembly of Hibiscus sabdariffa L. provides insights into metabolisms of medicinal natural products.</title>
        <authorList>
            <person name="Kim T."/>
        </authorList>
    </citation>
    <scope>NUCLEOTIDE SEQUENCE [LARGE SCALE GENOMIC DNA]</scope>
    <source>
        <strain evidence="1">TK-2024</strain>
        <tissue evidence="1">Old leaves</tissue>
    </source>
</reference>
<name>A0ABR2AWI7_9ROSI</name>
<dbReference type="Proteomes" id="UP001472677">
    <property type="component" value="Unassembled WGS sequence"/>
</dbReference>
<evidence type="ECO:0000313" key="1">
    <source>
        <dbReference type="EMBL" id="KAK8498538.1"/>
    </source>
</evidence>
<organism evidence="1 2">
    <name type="scientific">Hibiscus sabdariffa</name>
    <name type="common">roselle</name>
    <dbReference type="NCBI Taxonomy" id="183260"/>
    <lineage>
        <taxon>Eukaryota</taxon>
        <taxon>Viridiplantae</taxon>
        <taxon>Streptophyta</taxon>
        <taxon>Embryophyta</taxon>
        <taxon>Tracheophyta</taxon>
        <taxon>Spermatophyta</taxon>
        <taxon>Magnoliopsida</taxon>
        <taxon>eudicotyledons</taxon>
        <taxon>Gunneridae</taxon>
        <taxon>Pentapetalae</taxon>
        <taxon>rosids</taxon>
        <taxon>malvids</taxon>
        <taxon>Malvales</taxon>
        <taxon>Malvaceae</taxon>
        <taxon>Malvoideae</taxon>
        <taxon>Hibiscus</taxon>
    </lineage>
</organism>
<evidence type="ECO:0000313" key="2">
    <source>
        <dbReference type="Proteomes" id="UP001472677"/>
    </source>
</evidence>
<sequence>MVGVVDEENVEILRFNAIGRSLRATTLAKFSGEFTKAKLCGFSIMRITWSFFMLMFNDAESRRNLLESRVLLQWLETIKEWPSDIKLDRRHVWQAVGGVPIQAWSKHTFKSIVEVWRLELVVNGRLYLVRVQ</sequence>
<protein>
    <recommendedName>
        <fullName evidence="3">DUF4283 domain-containing protein</fullName>
    </recommendedName>
</protein>
<evidence type="ECO:0008006" key="3">
    <source>
        <dbReference type="Google" id="ProtNLM"/>
    </source>
</evidence>